<proteinExistence type="predicted"/>
<dbReference type="RefSeq" id="WP_371436780.1">
    <property type="nucleotide sequence ID" value="NZ_JBHSRS010000018.1"/>
</dbReference>
<evidence type="ECO:0000313" key="2">
    <source>
        <dbReference type="EMBL" id="MFC6281285.1"/>
    </source>
</evidence>
<protein>
    <submittedName>
        <fullName evidence="2">Uncharacterized protein</fullName>
    </submittedName>
</protein>
<evidence type="ECO:0000313" key="3">
    <source>
        <dbReference type="Proteomes" id="UP001596270"/>
    </source>
</evidence>
<keyword evidence="3" id="KW-1185">Reference proteome</keyword>
<name>A0ABW1TWM7_9BURK</name>
<evidence type="ECO:0000256" key="1">
    <source>
        <dbReference type="SAM" id="MobiDB-lite"/>
    </source>
</evidence>
<comment type="caution">
    <text evidence="2">The sequence shown here is derived from an EMBL/GenBank/DDBJ whole genome shotgun (WGS) entry which is preliminary data.</text>
</comment>
<organism evidence="2 3">
    <name type="scientific">Polaromonas aquatica</name>
    <dbReference type="NCBI Taxonomy" id="332657"/>
    <lineage>
        <taxon>Bacteria</taxon>
        <taxon>Pseudomonadati</taxon>
        <taxon>Pseudomonadota</taxon>
        <taxon>Betaproteobacteria</taxon>
        <taxon>Burkholderiales</taxon>
        <taxon>Comamonadaceae</taxon>
        <taxon>Polaromonas</taxon>
    </lineage>
</organism>
<accession>A0ABW1TWM7</accession>
<dbReference type="EMBL" id="JBHSRS010000018">
    <property type="protein sequence ID" value="MFC6281285.1"/>
    <property type="molecule type" value="Genomic_DNA"/>
</dbReference>
<feature type="region of interest" description="Disordered" evidence="1">
    <location>
        <begin position="105"/>
        <end position="128"/>
    </location>
</feature>
<reference evidence="3" key="1">
    <citation type="journal article" date="2019" name="Int. J. Syst. Evol. Microbiol.">
        <title>The Global Catalogue of Microorganisms (GCM) 10K type strain sequencing project: providing services to taxonomists for standard genome sequencing and annotation.</title>
        <authorList>
            <consortium name="The Broad Institute Genomics Platform"/>
            <consortium name="The Broad Institute Genome Sequencing Center for Infectious Disease"/>
            <person name="Wu L."/>
            <person name="Ma J."/>
        </authorList>
    </citation>
    <scope>NUCLEOTIDE SEQUENCE [LARGE SCALE GENOMIC DNA]</scope>
    <source>
        <strain evidence="3">CCUG 39402</strain>
    </source>
</reference>
<gene>
    <name evidence="2" type="ORF">ACFQND_08600</name>
</gene>
<sequence>MKAEQLFGLWTASFTNPPDGLPATATMLLERHAEFSESLAGMISRDLGAAAGSAKIAGHAAKAALAGDLEDGMLLLDESSNGISITGTWNGEMVAGSCGKAFQGSWKDTSSSAPDNAPDVPFTLRKLP</sequence>
<dbReference type="Proteomes" id="UP001596270">
    <property type="component" value="Unassembled WGS sequence"/>
</dbReference>